<protein>
    <submittedName>
        <fullName evidence="2">Uncharacterized protein SCO3165</fullName>
    </submittedName>
</protein>
<dbReference type="AlphaFoldDB" id="A0A6J4TC82"/>
<evidence type="ECO:0000313" key="2">
    <source>
        <dbReference type="EMBL" id="CAA9519930.1"/>
    </source>
</evidence>
<reference evidence="2" key="1">
    <citation type="submission" date="2020-02" db="EMBL/GenBank/DDBJ databases">
        <authorList>
            <person name="Meier V. D."/>
        </authorList>
    </citation>
    <scope>NUCLEOTIDE SEQUENCE</scope>
    <source>
        <strain evidence="2">AVDCRST_MAG79</strain>
    </source>
</reference>
<dbReference type="PANTHER" id="PTHR30411">
    <property type="entry name" value="CYTOPLASMIC PROTEIN"/>
    <property type="match status" value="1"/>
</dbReference>
<accession>A0A6J4TC82</accession>
<dbReference type="GO" id="GO:0002161">
    <property type="term" value="F:aminoacyl-tRNA deacylase activity"/>
    <property type="evidence" value="ECO:0007669"/>
    <property type="project" value="InterPro"/>
</dbReference>
<feature type="domain" description="YbaK/aminoacyl-tRNA synthetase-associated" evidence="1">
    <location>
        <begin position="26"/>
        <end position="144"/>
    </location>
</feature>
<dbReference type="CDD" id="cd04333">
    <property type="entry name" value="ProX_deacylase"/>
    <property type="match status" value="1"/>
</dbReference>
<dbReference type="PANTHER" id="PTHR30411:SF1">
    <property type="entry name" value="CYTOPLASMIC PROTEIN"/>
    <property type="match status" value="1"/>
</dbReference>
<proteinExistence type="predicted"/>
<dbReference type="EMBL" id="CADCWC010000023">
    <property type="protein sequence ID" value="CAA9519930.1"/>
    <property type="molecule type" value="Genomic_DNA"/>
</dbReference>
<sequence>MHPSARRVQAALEAGGVGARVIETGETARTAADAAATLGTTVGCIVKSLVFMAGDEPVLVLTSGTNRVDVGKVASVLGVDGVRRATAAEVREATGHPVGGVAPLGHPRPLRVLCDADLLRHDEVWAAAGTPDTVFPVPPDELVRITGATVADVAE</sequence>
<evidence type="ECO:0000259" key="1">
    <source>
        <dbReference type="Pfam" id="PF04073"/>
    </source>
</evidence>
<name>A0A6J4TC82_9ACTN</name>
<dbReference type="Pfam" id="PF04073">
    <property type="entry name" value="tRNA_edit"/>
    <property type="match status" value="1"/>
</dbReference>
<organism evidence="2">
    <name type="scientific">uncultured Thermoleophilia bacterium</name>
    <dbReference type="NCBI Taxonomy" id="1497501"/>
    <lineage>
        <taxon>Bacteria</taxon>
        <taxon>Bacillati</taxon>
        <taxon>Actinomycetota</taxon>
        <taxon>Thermoleophilia</taxon>
        <taxon>environmental samples</taxon>
    </lineage>
</organism>
<dbReference type="Gene3D" id="3.90.960.10">
    <property type="entry name" value="YbaK/aminoacyl-tRNA synthetase-associated domain"/>
    <property type="match status" value="1"/>
</dbReference>
<dbReference type="SUPFAM" id="SSF55826">
    <property type="entry name" value="YbaK/ProRS associated domain"/>
    <property type="match status" value="1"/>
</dbReference>
<gene>
    <name evidence="2" type="ORF">AVDCRST_MAG79-135</name>
</gene>
<dbReference type="InterPro" id="IPR007214">
    <property type="entry name" value="YbaK/aa-tRNA-synth-assoc-dom"/>
</dbReference>
<dbReference type="InterPro" id="IPR036754">
    <property type="entry name" value="YbaK/aa-tRNA-synt-asso_dom_sf"/>
</dbReference>